<dbReference type="PANTHER" id="PTHR33376">
    <property type="match status" value="1"/>
</dbReference>
<gene>
    <name evidence="3" type="ORF">C8D99_102191</name>
</gene>
<proteinExistence type="predicted"/>
<dbReference type="GO" id="GO:0055085">
    <property type="term" value="P:transmembrane transport"/>
    <property type="evidence" value="ECO:0007669"/>
    <property type="project" value="InterPro"/>
</dbReference>
<dbReference type="InterPro" id="IPR038404">
    <property type="entry name" value="TRAP_DctP_sf"/>
</dbReference>
<organism evidence="3 4">
    <name type="scientific">Aminivibrio pyruvatiphilus</name>
    <dbReference type="NCBI Taxonomy" id="1005740"/>
    <lineage>
        <taxon>Bacteria</taxon>
        <taxon>Thermotogati</taxon>
        <taxon>Synergistota</taxon>
        <taxon>Synergistia</taxon>
        <taxon>Synergistales</taxon>
        <taxon>Aminobacteriaceae</taxon>
        <taxon>Aminivibrio</taxon>
    </lineage>
</organism>
<dbReference type="OrthoDB" id="9776801at2"/>
<dbReference type="NCBIfam" id="TIGR00787">
    <property type="entry name" value="dctP"/>
    <property type="match status" value="1"/>
</dbReference>
<evidence type="ECO:0000313" key="4">
    <source>
        <dbReference type="Proteomes" id="UP000295066"/>
    </source>
</evidence>
<dbReference type="EMBL" id="SORI01000002">
    <property type="protein sequence ID" value="TDY63210.1"/>
    <property type="molecule type" value="Genomic_DNA"/>
</dbReference>
<dbReference type="AlphaFoldDB" id="A0A4R8MBY1"/>
<accession>A0A4R8MBY1</accession>
<dbReference type="InterPro" id="IPR004682">
    <property type="entry name" value="TRAP_DctP"/>
</dbReference>
<dbReference type="Pfam" id="PF03480">
    <property type="entry name" value="DctP"/>
    <property type="match status" value="1"/>
</dbReference>
<dbReference type="RefSeq" id="WP_133956154.1">
    <property type="nucleotide sequence ID" value="NZ_SORI01000002.1"/>
</dbReference>
<keyword evidence="1 2" id="KW-0732">Signal</keyword>
<keyword evidence="4" id="KW-1185">Reference proteome</keyword>
<name>A0A4R8MBY1_9BACT</name>
<sequence>MFGKKTFALALLFVFLAASFAYGAPVVLKLSNVLPDGNPTTESMVFFAEKVKEKTGGSVEVRLFNNSALGGQREALESMQAGTLEMCMANAGPMAQFVPAMDVLSLPYVFQSTEHMFKALNGKAGEMIKADIEKAGFVFLYWGDGGSRNLINNKRPITKPEDLKGLKIRVMDSKLMVNTLNAMGAIATPMAQGEVYSALQQGVLDGWENNPVTLLTLKLYEVSDIFSWTQHFMVPDLVLISKQAFGKLTPEQQKAIVEAGREAEAKQREYWNAFVGKTVEELKAHNVKFNEVDVAPFVKAVQPVWEDYRAKFGTELLDLIIAANN</sequence>
<comment type="caution">
    <text evidence="3">The sequence shown here is derived from an EMBL/GenBank/DDBJ whole genome shotgun (WGS) entry which is preliminary data.</text>
</comment>
<evidence type="ECO:0000256" key="1">
    <source>
        <dbReference type="ARBA" id="ARBA00022729"/>
    </source>
</evidence>
<dbReference type="Gene3D" id="3.40.190.170">
    <property type="entry name" value="Bacterial extracellular solute-binding protein, family 7"/>
    <property type="match status" value="1"/>
</dbReference>
<keyword evidence="3" id="KW-0675">Receptor</keyword>
<dbReference type="NCBIfam" id="NF037995">
    <property type="entry name" value="TRAP_S1"/>
    <property type="match status" value="1"/>
</dbReference>
<dbReference type="GO" id="GO:0030288">
    <property type="term" value="C:outer membrane-bounded periplasmic space"/>
    <property type="evidence" value="ECO:0007669"/>
    <property type="project" value="InterPro"/>
</dbReference>
<dbReference type="PIRSF" id="PIRSF006470">
    <property type="entry name" value="DctB"/>
    <property type="match status" value="1"/>
</dbReference>
<evidence type="ECO:0000256" key="2">
    <source>
        <dbReference type="SAM" id="SignalP"/>
    </source>
</evidence>
<feature type="signal peptide" evidence="2">
    <location>
        <begin position="1"/>
        <end position="23"/>
    </location>
</feature>
<dbReference type="CDD" id="cd13671">
    <property type="entry name" value="PBP2_TRAP_SBP_like_3"/>
    <property type="match status" value="1"/>
</dbReference>
<dbReference type="SUPFAM" id="SSF53850">
    <property type="entry name" value="Periplasmic binding protein-like II"/>
    <property type="match status" value="1"/>
</dbReference>
<dbReference type="Proteomes" id="UP000295066">
    <property type="component" value="Unassembled WGS sequence"/>
</dbReference>
<dbReference type="GO" id="GO:0030246">
    <property type="term" value="F:carbohydrate binding"/>
    <property type="evidence" value="ECO:0007669"/>
    <property type="project" value="TreeGrafter"/>
</dbReference>
<dbReference type="InterPro" id="IPR018389">
    <property type="entry name" value="DctP_fam"/>
</dbReference>
<evidence type="ECO:0000313" key="3">
    <source>
        <dbReference type="EMBL" id="TDY63210.1"/>
    </source>
</evidence>
<reference evidence="3 4" key="1">
    <citation type="submission" date="2019-03" db="EMBL/GenBank/DDBJ databases">
        <title>Genomic Encyclopedia of Type Strains, Phase IV (KMG-IV): sequencing the most valuable type-strain genomes for metagenomic binning, comparative biology and taxonomic classification.</title>
        <authorList>
            <person name="Goeker M."/>
        </authorList>
    </citation>
    <scope>NUCLEOTIDE SEQUENCE [LARGE SCALE GENOMIC DNA]</scope>
    <source>
        <strain evidence="3 4">DSM 25964</strain>
    </source>
</reference>
<protein>
    <submittedName>
        <fullName evidence="3">Tripartite ATP-independent transporter DctP family solute receptor</fullName>
    </submittedName>
</protein>
<feature type="chain" id="PRO_5020897221" evidence="2">
    <location>
        <begin position="24"/>
        <end position="325"/>
    </location>
</feature>
<dbReference type="PANTHER" id="PTHR33376:SF2">
    <property type="entry name" value="DICARBOXYLATE-BINDING PERIPLASMIC PROTEIN"/>
    <property type="match status" value="1"/>
</dbReference>